<feature type="compositionally biased region" description="Basic residues" evidence="1">
    <location>
        <begin position="427"/>
        <end position="438"/>
    </location>
</feature>
<evidence type="ECO:0000313" key="3">
    <source>
        <dbReference type="Proteomes" id="UP000521943"/>
    </source>
</evidence>
<feature type="compositionally biased region" description="Basic and acidic residues" evidence="1">
    <location>
        <begin position="478"/>
        <end position="490"/>
    </location>
</feature>
<feature type="region of interest" description="Disordered" evidence="1">
    <location>
        <begin position="422"/>
        <end position="579"/>
    </location>
</feature>
<evidence type="ECO:0000313" key="2">
    <source>
        <dbReference type="EMBL" id="KAF6759518.1"/>
    </source>
</evidence>
<feature type="compositionally biased region" description="Basic and acidic residues" evidence="1">
    <location>
        <begin position="319"/>
        <end position="331"/>
    </location>
</feature>
<feature type="compositionally biased region" description="Basic and acidic residues" evidence="1">
    <location>
        <begin position="744"/>
        <end position="759"/>
    </location>
</feature>
<keyword evidence="3" id="KW-1185">Reference proteome</keyword>
<feature type="region of interest" description="Disordered" evidence="1">
    <location>
        <begin position="352"/>
        <end position="406"/>
    </location>
</feature>
<gene>
    <name evidence="2" type="ORF">DFP72DRAFT_844234</name>
</gene>
<accession>A0A8H6I8L0</accession>
<feature type="compositionally biased region" description="Basic and acidic residues" evidence="1">
    <location>
        <begin position="233"/>
        <end position="245"/>
    </location>
</feature>
<feature type="compositionally biased region" description="Polar residues" evidence="1">
    <location>
        <begin position="440"/>
        <end position="452"/>
    </location>
</feature>
<feature type="compositionally biased region" description="Low complexity" evidence="1">
    <location>
        <begin position="246"/>
        <end position="258"/>
    </location>
</feature>
<evidence type="ECO:0008006" key="4">
    <source>
        <dbReference type="Google" id="ProtNLM"/>
    </source>
</evidence>
<proteinExistence type="predicted"/>
<feature type="compositionally biased region" description="Polar residues" evidence="1">
    <location>
        <begin position="463"/>
        <end position="477"/>
    </location>
</feature>
<organism evidence="2 3">
    <name type="scientific">Ephemerocybe angulata</name>
    <dbReference type="NCBI Taxonomy" id="980116"/>
    <lineage>
        <taxon>Eukaryota</taxon>
        <taxon>Fungi</taxon>
        <taxon>Dikarya</taxon>
        <taxon>Basidiomycota</taxon>
        <taxon>Agaricomycotina</taxon>
        <taxon>Agaricomycetes</taxon>
        <taxon>Agaricomycetidae</taxon>
        <taxon>Agaricales</taxon>
        <taxon>Agaricineae</taxon>
        <taxon>Psathyrellaceae</taxon>
        <taxon>Ephemerocybe</taxon>
    </lineage>
</organism>
<dbReference type="AlphaFoldDB" id="A0A8H6I8L0"/>
<protein>
    <recommendedName>
        <fullName evidence="4">SAP domain-containing protein</fullName>
    </recommendedName>
</protein>
<feature type="compositionally biased region" description="Polar residues" evidence="1">
    <location>
        <begin position="529"/>
        <end position="539"/>
    </location>
</feature>
<feature type="region of interest" description="Disordered" evidence="1">
    <location>
        <begin position="233"/>
        <end position="331"/>
    </location>
</feature>
<evidence type="ECO:0000256" key="1">
    <source>
        <dbReference type="SAM" id="MobiDB-lite"/>
    </source>
</evidence>
<dbReference type="Proteomes" id="UP000521943">
    <property type="component" value="Unassembled WGS sequence"/>
</dbReference>
<feature type="compositionally biased region" description="Polar residues" evidence="1">
    <location>
        <begin position="142"/>
        <end position="165"/>
    </location>
</feature>
<feature type="compositionally biased region" description="Low complexity" evidence="1">
    <location>
        <begin position="357"/>
        <end position="369"/>
    </location>
</feature>
<feature type="region of interest" description="Disordered" evidence="1">
    <location>
        <begin position="682"/>
        <end position="718"/>
    </location>
</feature>
<feature type="compositionally biased region" description="Polar residues" evidence="1">
    <location>
        <begin position="184"/>
        <end position="195"/>
    </location>
</feature>
<sequence>MADKHTKESLEGLSRKKLQALAKKHGIKANQKSTEIINEILELQNTEESKRGDDESDDAPPEAQHHQQRAQQEDGSQDEERSFSPPDTPPSFMRSAPQALLATRARPQPATPTRNGEPSEQLLYSPGGRLLGAQSPPYIPTSPKSEYPSSPLAQPARQVNQQNRDYSPDIDAAPTRFRPHDATTGINVYSTSSFQRRSPRIMVSMSTTQPGTMIAHGPGHPLASAILAREEAVRMAQLMEEHSRTPEPAAPATPSSSPKEIKPEPYTPEAGPSNGDREITPPPYSPCEWPEGHRRQGSEGSGSDIPLSPPARPQTPEELSERRNRFERQGSYRHFEGAYPSSLLAAVLGANHCSNADSDSPVSDSSVSPIGVTRTPSPPVGPGVGDPYSPYGTTQVVDPYGGVDPYYEHEAPAIRYGGIAAISSISQRRRPQTPHPRARTNPQTPQTDNSLYNPGPPKEATPQRETVYQVPGSNESWDSIHHGPRPEANDVYHAPGSPMEERASRRRSLALVEAHVEEEEVDENANANGVSSDSNNENDAQPGYSAPNDPTDHRSRAPTPSSLPDYEDGEEPAALVDDAPTSAEIRRFHEGVAAALAENARIRETIHRQHVVMQGIRERIGSVRDEVRRETGWEFGGLHNDENRPLSGEGRMVKEQMARQRTGQENRARAPLAQLQDTQAIAPNNGRQRTGQENRARAPVAQPQDTQIANNNGSRGVKRAREVVEVEDAATQAAIMESSKPTKKAREQEPEHKLEFVETGWTREEENKFYA</sequence>
<dbReference type="EMBL" id="JACGCI010000015">
    <property type="protein sequence ID" value="KAF6759518.1"/>
    <property type="molecule type" value="Genomic_DNA"/>
</dbReference>
<comment type="caution">
    <text evidence="2">The sequence shown here is derived from an EMBL/GenBank/DDBJ whole genome shotgun (WGS) entry which is preliminary data.</text>
</comment>
<feature type="region of interest" description="Disordered" evidence="1">
    <location>
        <begin position="22"/>
        <end position="195"/>
    </location>
</feature>
<feature type="compositionally biased region" description="Polar residues" evidence="1">
    <location>
        <begin position="703"/>
        <end position="714"/>
    </location>
</feature>
<name>A0A8H6I8L0_9AGAR</name>
<reference evidence="2 3" key="1">
    <citation type="submission" date="2020-07" db="EMBL/GenBank/DDBJ databases">
        <title>Comparative genomics of pyrophilous fungi reveals a link between fire events and developmental genes.</title>
        <authorList>
            <consortium name="DOE Joint Genome Institute"/>
            <person name="Steindorff A.S."/>
            <person name="Carver A."/>
            <person name="Calhoun S."/>
            <person name="Stillman K."/>
            <person name="Liu H."/>
            <person name="Lipzen A."/>
            <person name="Pangilinan J."/>
            <person name="Labutti K."/>
            <person name="Bruns T.D."/>
            <person name="Grigoriev I.V."/>
        </authorList>
    </citation>
    <scope>NUCLEOTIDE SEQUENCE [LARGE SCALE GENOMIC DNA]</scope>
    <source>
        <strain evidence="2 3">CBS 144469</strain>
    </source>
</reference>
<dbReference type="OrthoDB" id="5964929at2759"/>
<feature type="region of interest" description="Disordered" evidence="1">
    <location>
        <begin position="731"/>
        <end position="759"/>
    </location>
</feature>